<feature type="signal peptide" evidence="1">
    <location>
        <begin position="1"/>
        <end position="18"/>
    </location>
</feature>
<dbReference type="PRINTS" id="PR01790">
    <property type="entry name" value="SMP30FAMILY"/>
</dbReference>
<reference evidence="3 4" key="1">
    <citation type="journal article" date="2019" name="Int. J. Syst. Evol. Microbiol.">
        <title>The Global Catalogue of Microorganisms (GCM) 10K type strain sequencing project: providing services to taxonomists for standard genome sequencing and annotation.</title>
        <authorList>
            <consortium name="The Broad Institute Genomics Platform"/>
            <consortium name="The Broad Institute Genome Sequencing Center for Infectious Disease"/>
            <person name="Wu L."/>
            <person name="Ma J."/>
        </authorList>
    </citation>
    <scope>NUCLEOTIDE SEQUENCE [LARGE SCALE GENOMIC DNA]</scope>
    <source>
        <strain evidence="3 4">JCM 13378</strain>
    </source>
</reference>
<dbReference type="Proteomes" id="UP001501757">
    <property type="component" value="Unassembled WGS sequence"/>
</dbReference>
<evidence type="ECO:0000313" key="3">
    <source>
        <dbReference type="EMBL" id="GAA0374910.1"/>
    </source>
</evidence>
<dbReference type="RefSeq" id="WP_343847520.1">
    <property type="nucleotide sequence ID" value="NZ_BAAAEI010000031.1"/>
</dbReference>
<dbReference type="InterPro" id="IPR051262">
    <property type="entry name" value="SMP-30/CGR1_Lactonase"/>
</dbReference>
<dbReference type="SUPFAM" id="SSF63829">
    <property type="entry name" value="Calcium-dependent phosphotriesterase"/>
    <property type="match status" value="1"/>
</dbReference>
<feature type="domain" description="SMP-30/Gluconolactonase/LRE-like region" evidence="2">
    <location>
        <begin position="39"/>
        <end position="273"/>
    </location>
</feature>
<gene>
    <name evidence="3" type="ORF">GCM10009092_43930</name>
</gene>
<dbReference type="InterPro" id="IPR011042">
    <property type="entry name" value="6-blade_b-propeller_TolB-like"/>
</dbReference>
<feature type="chain" id="PRO_5046457205" evidence="1">
    <location>
        <begin position="19"/>
        <end position="303"/>
    </location>
</feature>
<sequence length="303" mass="33083">MHSLIRIALALMPFSLCAQQQAIDSLDYITDGVFTKGVEGPVVDNNGVLYAVNFAEQGTIGKVTAAGQAELLVKLPGDSVGNGLRFNSNGQLLVADYVNHNVLAVDMHSLQVSVFAHEPAMHQPNDIAISATDVVYASDPNWADNSGQLWAISPQGQVTLVEKGMGTTNGVEVSTDEQYLYVNESVQRKVWRYKLDAEGMPKDKTLFHQFDDHGLDGMRCDTQGNLYIARYGAGTVAVLSPAGELLREYRLKGQHPTNVAFGGDDGRTLFVTMQQRGAIETFRVEHPGRAHMLQQQFSHQPAP</sequence>
<organism evidence="3 4">
    <name type="scientific">Bowmanella denitrificans</name>
    <dbReference type="NCBI Taxonomy" id="366582"/>
    <lineage>
        <taxon>Bacteria</taxon>
        <taxon>Pseudomonadati</taxon>
        <taxon>Pseudomonadota</taxon>
        <taxon>Gammaproteobacteria</taxon>
        <taxon>Alteromonadales</taxon>
        <taxon>Alteromonadaceae</taxon>
        <taxon>Bowmanella</taxon>
    </lineage>
</organism>
<dbReference type="InterPro" id="IPR013658">
    <property type="entry name" value="SGL"/>
</dbReference>
<dbReference type="Gene3D" id="2.120.10.30">
    <property type="entry name" value="TolB, C-terminal domain"/>
    <property type="match status" value="1"/>
</dbReference>
<dbReference type="InterPro" id="IPR005511">
    <property type="entry name" value="SMP-30"/>
</dbReference>
<keyword evidence="4" id="KW-1185">Reference proteome</keyword>
<keyword evidence="1" id="KW-0732">Signal</keyword>
<evidence type="ECO:0000256" key="1">
    <source>
        <dbReference type="SAM" id="SignalP"/>
    </source>
</evidence>
<dbReference type="PANTHER" id="PTHR47572">
    <property type="entry name" value="LIPOPROTEIN-RELATED"/>
    <property type="match status" value="1"/>
</dbReference>
<comment type="caution">
    <text evidence="3">The sequence shown here is derived from an EMBL/GenBank/DDBJ whole genome shotgun (WGS) entry which is preliminary data.</text>
</comment>
<dbReference type="Pfam" id="PF08450">
    <property type="entry name" value="SGL"/>
    <property type="match status" value="1"/>
</dbReference>
<protein>
    <submittedName>
        <fullName evidence="3">SMP-30/gluconolactonase/LRE family protein</fullName>
    </submittedName>
</protein>
<name>A0ABN0XWX6_9ALTE</name>
<proteinExistence type="predicted"/>
<accession>A0ABN0XWX6</accession>
<evidence type="ECO:0000313" key="4">
    <source>
        <dbReference type="Proteomes" id="UP001501757"/>
    </source>
</evidence>
<evidence type="ECO:0000259" key="2">
    <source>
        <dbReference type="Pfam" id="PF08450"/>
    </source>
</evidence>
<dbReference type="PANTHER" id="PTHR47572:SF5">
    <property type="entry name" value="BLR2277 PROTEIN"/>
    <property type="match status" value="1"/>
</dbReference>
<dbReference type="EMBL" id="BAAAEI010000031">
    <property type="protein sequence ID" value="GAA0374910.1"/>
    <property type="molecule type" value="Genomic_DNA"/>
</dbReference>